<evidence type="ECO:0000259" key="6">
    <source>
        <dbReference type="PROSITE" id="PS50111"/>
    </source>
</evidence>
<reference evidence="7 8" key="1">
    <citation type="submission" date="2016-08" db="EMBL/GenBank/DDBJ databases">
        <authorList>
            <person name="Seilhamer J.J."/>
        </authorList>
    </citation>
    <scope>NUCLEOTIDE SEQUENCE [LARGE SCALE GENOMIC DNA]</scope>
    <source>
        <strain evidence="7 8">KCTC 42603</strain>
    </source>
</reference>
<comment type="caution">
    <text evidence="7">The sequence shown here is derived from an EMBL/GenBank/DDBJ whole genome shotgun (WGS) entry which is preliminary data.</text>
</comment>
<dbReference type="PROSITE" id="PS50111">
    <property type="entry name" value="CHEMOTAXIS_TRANSDUC_2"/>
    <property type="match status" value="1"/>
</dbReference>
<feature type="region of interest" description="Disordered" evidence="4">
    <location>
        <begin position="367"/>
        <end position="389"/>
    </location>
</feature>
<dbReference type="RefSeq" id="WP_070126326.1">
    <property type="nucleotide sequence ID" value="NZ_MDHN01000034.1"/>
</dbReference>
<keyword evidence="5" id="KW-1133">Transmembrane helix</keyword>
<dbReference type="Gene3D" id="1.10.287.950">
    <property type="entry name" value="Methyl-accepting chemotaxis protein"/>
    <property type="match status" value="1"/>
</dbReference>
<accession>A0A1E7Z8M5</accession>
<dbReference type="AlphaFoldDB" id="A0A1E7Z8M5"/>
<feature type="domain" description="Methyl-accepting transducer" evidence="6">
    <location>
        <begin position="150"/>
        <end position="263"/>
    </location>
</feature>
<dbReference type="GO" id="GO:0006935">
    <property type="term" value="P:chemotaxis"/>
    <property type="evidence" value="ECO:0007669"/>
    <property type="project" value="UniProtKB-ARBA"/>
</dbReference>
<dbReference type="SUPFAM" id="SSF58104">
    <property type="entry name" value="Methyl-accepting chemotaxis protein (MCP) signaling domain"/>
    <property type="match status" value="1"/>
</dbReference>
<sequence>MGELTNTPRITIIGAIVSLVVGLVLVSVGLTYLAVVIAAAGVFLSSRLPASEPATASEPYEASVSEPVFTSSANDSDLSSAADRMSGILNECEKNLGDILNTQNDAVTTLTEAFLNLQRLVGEQNGCITRLIQADSDSGEMYSNRMRTFADETEKSLDKFLASTEQISEGTTTILEKVNRIYDTMPTVLKALGDIDDISAQTNLLALNAAIEAARAGEAGRGFAVVADEVRALSNRSTQFSGVIKKQMENIGVQIDELTQDVRTLAAQDTSYIITAKRDIQGELDAIIVKAESDAETTTTLEGISGQLDAAIGSAIRGMQFGDINGQNLTYSEEMLSIVNEQLPLLGQRNASQVNKNLDDFQSSMKNRANLDHNPVSASSVDAGDIELF</sequence>
<evidence type="ECO:0000256" key="1">
    <source>
        <dbReference type="ARBA" id="ARBA00004370"/>
    </source>
</evidence>
<keyword evidence="5" id="KW-0472">Membrane</keyword>
<keyword evidence="8" id="KW-1185">Reference proteome</keyword>
<gene>
    <name evidence="7" type="ORF">BFC18_00250</name>
</gene>
<dbReference type="GO" id="GO:0016020">
    <property type="term" value="C:membrane"/>
    <property type="evidence" value="ECO:0007669"/>
    <property type="project" value="UniProtKB-SubCell"/>
</dbReference>
<name>A0A1E7Z8M5_9ALTE</name>
<evidence type="ECO:0000313" key="7">
    <source>
        <dbReference type="EMBL" id="OFC69876.1"/>
    </source>
</evidence>
<dbReference type="Proteomes" id="UP000175691">
    <property type="component" value="Unassembled WGS sequence"/>
</dbReference>
<evidence type="ECO:0000256" key="4">
    <source>
        <dbReference type="SAM" id="MobiDB-lite"/>
    </source>
</evidence>
<dbReference type="STRING" id="1656094.BFC18_00250"/>
<proteinExistence type="predicted"/>
<dbReference type="InterPro" id="IPR004089">
    <property type="entry name" value="MCPsignal_dom"/>
</dbReference>
<feature type="region of interest" description="Disordered" evidence="4">
    <location>
        <begin position="56"/>
        <end position="77"/>
    </location>
</feature>
<evidence type="ECO:0000256" key="3">
    <source>
        <dbReference type="PROSITE-ProRule" id="PRU00284"/>
    </source>
</evidence>
<keyword evidence="2 3" id="KW-0807">Transducer</keyword>
<protein>
    <recommendedName>
        <fullName evidence="6">Methyl-accepting transducer domain-containing protein</fullName>
    </recommendedName>
</protein>
<dbReference type="EMBL" id="MDHN01000034">
    <property type="protein sequence ID" value="OFC69876.1"/>
    <property type="molecule type" value="Genomic_DNA"/>
</dbReference>
<dbReference type="GO" id="GO:0007165">
    <property type="term" value="P:signal transduction"/>
    <property type="evidence" value="ECO:0007669"/>
    <property type="project" value="UniProtKB-KW"/>
</dbReference>
<dbReference type="SMART" id="SM00283">
    <property type="entry name" value="MA"/>
    <property type="match status" value="1"/>
</dbReference>
<keyword evidence="5" id="KW-0812">Transmembrane</keyword>
<evidence type="ECO:0000256" key="5">
    <source>
        <dbReference type="SAM" id="Phobius"/>
    </source>
</evidence>
<evidence type="ECO:0000313" key="8">
    <source>
        <dbReference type="Proteomes" id="UP000175691"/>
    </source>
</evidence>
<dbReference type="PANTHER" id="PTHR32089:SF41">
    <property type="entry name" value="METHYL-ACCEPTING CHEMOTAXIS PROTEIN"/>
    <property type="match status" value="1"/>
</dbReference>
<comment type="subcellular location">
    <subcellularLocation>
        <location evidence="1">Membrane</location>
    </subcellularLocation>
</comment>
<feature type="transmembrane region" description="Helical" evidence="5">
    <location>
        <begin position="12"/>
        <end position="44"/>
    </location>
</feature>
<dbReference type="PANTHER" id="PTHR32089">
    <property type="entry name" value="METHYL-ACCEPTING CHEMOTAXIS PROTEIN MCPB"/>
    <property type="match status" value="1"/>
</dbReference>
<dbReference type="Pfam" id="PF00015">
    <property type="entry name" value="MCPsignal"/>
    <property type="match status" value="1"/>
</dbReference>
<evidence type="ECO:0000256" key="2">
    <source>
        <dbReference type="ARBA" id="ARBA00023224"/>
    </source>
</evidence>
<organism evidence="7 8">
    <name type="scientific">Alteromonas confluentis</name>
    <dbReference type="NCBI Taxonomy" id="1656094"/>
    <lineage>
        <taxon>Bacteria</taxon>
        <taxon>Pseudomonadati</taxon>
        <taxon>Pseudomonadota</taxon>
        <taxon>Gammaproteobacteria</taxon>
        <taxon>Alteromonadales</taxon>
        <taxon>Alteromonadaceae</taxon>
        <taxon>Alteromonas/Salinimonas group</taxon>
        <taxon>Alteromonas</taxon>
    </lineage>
</organism>